<dbReference type="SUPFAM" id="SSF47095">
    <property type="entry name" value="HMG-box"/>
    <property type="match status" value="1"/>
</dbReference>
<dbReference type="Proteomes" id="UP001190700">
    <property type="component" value="Unassembled WGS sequence"/>
</dbReference>
<feature type="domain" description="HMG box" evidence="3">
    <location>
        <begin position="92"/>
        <end position="153"/>
    </location>
</feature>
<feature type="compositionally biased region" description="Polar residues" evidence="2">
    <location>
        <begin position="1"/>
        <end position="14"/>
    </location>
</feature>
<dbReference type="PANTHER" id="PTHR34682">
    <property type="entry name" value="AT HOOK MOTIF-CONTAINING PROTEIN"/>
    <property type="match status" value="1"/>
</dbReference>
<dbReference type="InterPro" id="IPR036910">
    <property type="entry name" value="HMG_box_dom_sf"/>
</dbReference>
<feature type="DNA-binding region" description="HMG box" evidence="1">
    <location>
        <begin position="92"/>
        <end position="153"/>
    </location>
</feature>
<evidence type="ECO:0000256" key="2">
    <source>
        <dbReference type="SAM" id="MobiDB-lite"/>
    </source>
</evidence>
<reference evidence="4 5" key="1">
    <citation type="journal article" date="2015" name="Genome Biol. Evol.">
        <title>Comparative Genomics of a Bacterivorous Green Alga Reveals Evolutionary Causalities and Consequences of Phago-Mixotrophic Mode of Nutrition.</title>
        <authorList>
            <person name="Burns J.A."/>
            <person name="Paasch A."/>
            <person name="Narechania A."/>
            <person name="Kim E."/>
        </authorList>
    </citation>
    <scope>NUCLEOTIDE SEQUENCE [LARGE SCALE GENOMIC DNA]</scope>
    <source>
        <strain evidence="4 5">PLY_AMNH</strain>
    </source>
</reference>
<feature type="region of interest" description="Disordered" evidence="2">
    <location>
        <begin position="50"/>
        <end position="71"/>
    </location>
</feature>
<dbReference type="Pfam" id="PF00505">
    <property type="entry name" value="HMG_box"/>
    <property type="match status" value="1"/>
</dbReference>
<accession>A0AAE0GWJ9</accession>
<keyword evidence="1" id="KW-0539">Nucleus</keyword>
<evidence type="ECO:0000313" key="5">
    <source>
        <dbReference type="Proteomes" id="UP001190700"/>
    </source>
</evidence>
<dbReference type="GO" id="GO:0005634">
    <property type="term" value="C:nucleus"/>
    <property type="evidence" value="ECO:0007669"/>
    <property type="project" value="UniProtKB-UniRule"/>
</dbReference>
<feature type="compositionally biased region" description="Low complexity" evidence="2">
    <location>
        <begin position="58"/>
        <end position="68"/>
    </location>
</feature>
<dbReference type="PROSITE" id="PS50118">
    <property type="entry name" value="HMG_BOX_2"/>
    <property type="match status" value="1"/>
</dbReference>
<evidence type="ECO:0000313" key="4">
    <source>
        <dbReference type="EMBL" id="KAK3285431.1"/>
    </source>
</evidence>
<proteinExistence type="predicted"/>
<dbReference type="CDD" id="cd00084">
    <property type="entry name" value="HMG-box_SF"/>
    <property type="match status" value="1"/>
</dbReference>
<dbReference type="AlphaFoldDB" id="A0AAE0GWJ9"/>
<name>A0AAE0GWJ9_9CHLO</name>
<keyword evidence="1" id="KW-0238">DNA-binding</keyword>
<dbReference type="InterPro" id="IPR009071">
    <property type="entry name" value="HMG_box_dom"/>
</dbReference>
<dbReference type="Gene3D" id="1.10.30.10">
    <property type="entry name" value="High mobility group box domain"/>
    <property type="match status" value="1"/>
</dbReference>
<evidence type="ECO:0000259" key="3">
    <source>
        <dbReference type="PROSITE" id="PS50118"/>
    </source>
</evidence>
<dbReference type="PANTHER" id="PTHR34682:SF1">
    <property type="entry name" value="PROTEIN METABOLIC NETWORK MODULATOR 1"/>
    <property type="match status" value="1"/>
</dbReference>
<gene>
    <name evidence="4" type="ORF">CYMTET_6966</name>
</gene>
<protein>
    <recommendedName>
        <fullName evidence="3">HMG box domain-containing protein</fullName>
    </recommendedName>
</protein>
<dbReference type="GO" id="GO:0003677">
    <property type="term" value="F:DNA binding"/>
    <property type="evidence" value="ECO:0007669"/>
    <property type="project" value="UniProtKB-UniRule"/>
</dbReference>
<feature type="region of interest" description="Disordered" evidence="2">
    <location>
        <begin position="151"/>
        <end position="185"/>
    </location>
</feature>
<evidence type="ECO:0000256" key="1">
    <source>
        <dbReference type="PROSITE-ProRule" id="PRU00267"/>
    </source>
</evidence>
<feature type="region of interest" description="Disordered" evidence="2">
    <location>
        <begin position="1"/>
        <end position="27"/>
    </location>
</feature>
<dbReference type="SMART" id="SM00398">
    <property type="entry name" value="HMG"/>
    <property type="match status" value="1"/>
</dbReference>
<organism evidence="4 5">
    <name type="scientific">Cymbomonas tetramitiformis</name>
    <dbReference type="NCBI Taxonomy" id="36881"/>
    <lineage>
        <taxon>Eukaryota</taxon>
        <taxon>Viridiplantae</taxon>
        <taxon>Chlorophyta</taxon>
        <taxon>Pyramimonadophyceae</taxon>
        <taxon>Pyramimonadales</taxon>
        <taxon>Pyramimonadaceae</taxon>
        <taxon>Cymbomonas</taxon>
    </lineage>
</organism>
<comment type="caution">
    <text evidence="4">The sequence shown here is derived from an EMBL/GenBank/DDBJ whole genome shotgun (WGS) entry which is preliminary data.</text>
</comment>
<keyword evidence="5" id="KW-1185">Reference proteome</keyword>
<dbReference type="EMBL" id="LGRX02001818">
    <property type="protein sequence ID" value="KAK3285431.1"/>
    <property type="molecule type" value="Genomic_DNA"/>
</dbReference>
<sequence length="321" mass="33402">MESSISQGASQEEANIQPVPLSTEPTVSTAVATAEVKLDAQDSGMIVETEAQTSTEPSAVASAGGALSSEKKRENTIERALRGRVKSPILLAFNLFAAELRDELRKTGLMTGAEVEKVIGEKWKSMPKEEKDPLVENARLEQAKIIAQYPAGIPDDPESHRPNKKRKKSSGRMAASGSETIAQGAPPQAQLVGQSFDGVVDGMFDIGYFLTVKIGDKLLRGLVFRGSDTCAPNPDEMAAKTTLPAADADGCAASGSEASALALADGGDDTEATACIVVAAVEVKQEPVIIPSDTAMIDATTPIAVPASAGPIHAAISENMS</sequence>
<dbReference type="InterPro" id="IPR045881">
    <property type="entry name" value="MNM1-like"/>
</dbReference>